<evidence type="ECO:0000256" key="4">
    <source>
        <dbReference type="ARBA" id="ARBA00022723"/>
    </source>
</evidence>
<dbReference type="OrthoDB" id="4497239at2"/>
<sequence>MTPSHNSPAAASAATQDRDFAERLDARIAQFFGVERERVGAISPHATRLVTAIEDLTEGGKRLRARLCHWGWRAAGGGADSGVVVAAAASLELFQTAALIHDDILDRSDTRRGRPSVHRVFEAVHRGSGWAADPEHFGVSAAVLTGDMSLSFAEQLFADAAGAVPAEAARTARDIFSTMRTEVMAGQYLDVHAEVAPPPEDPREQLERAMTVLRFKSAKYSVEHPVAIGAALAGADGAFLERCSAFALPLGEAFQLRDDVLGVFGDPATTGKPAGDDIREGKRTALIALCAATSSPRQMQWLESVLGRADLSPEEVDRARDLIRDSGALDRSEELIDSLVHTSDEQLAALPASDVARAGLRALADAAVRRAR</sequence>
<keyword evidence="3 6" id="KW-0808">Transferase</keyword>
<dbReference type="InterPro" id="IPR000092">
    <property type="entry name" value="Polyprenyl_synt"/>
</dbReference>
<protein>
    <submittedName>
        <fullName evidence="7">Polyprenyl synthetase family protein</fullName>
    </submittedName>
</protein>
<evidence type="ECO:0000256" key="5">
    <source>
        <dbReference type="ARBA" id="ARBA00022842"/>
    </source>
</evidence>
<name>A0A495A888_9MICC</name>
<evidence type="ECO:0000256" key="3">
    <source>
        <dbReference type="ARBA" id="ARBA00022679"/>
    </source>
</evidence>
<dbReference type="InterPro" id="IPR008949">
    <property type="entry name" value="Isoprenoid_synthase_dom_sf"/>
</dbReference>
<evidence type="ECO:0000256" key="1">
    <source>
        <dbReference type="ARBA" id="ARBA00001946"/>
    </source>
</evidence>
<dbReference type="RefSeq" id="WP_121029491.1">
    <property type="nucleotide sequence ID" value="NZ_PNJG02000001.1"/>
</dbReference>
<dbReference type="AlphaFoldDB" id="A0A495A888"/>
<dbReference type="Gene3D" id="1.10.600.10">
    <property type="entry name" value="Farnesyl Diphosphate Synthase"/>
    <property type="match status" value="1"/>
</dbReference>
<reference evidence="7 8" key="1">
    <citation type="submission" date="2018-10" db="EMBL/GenBank/DDBJ databases">
        <title>Kocuria tytouropygialis sp. nov., isolated from the uropygial gland of an American barn owl (Tyto furcata).</title>
        <authorList>
            <person name="Braun M.S."/>
            <person name="Wang E."/>
            <person name="Zimmermann S."/>
            <person name="Wagner H."/>
            <person name="Wink M."/>
        </authorList>
    </citation>
    <scope>NUCLEOTIDE SEQUENCE [LARGE SCALE GENOMIC DNA]</scope>
    <source>
        <strain evidence="7 8">442</strain>
    </source>
</reference>
<dbReference type="Proteomes" id="UP000249516">
    <property type="component" value="Unassembled WGS sequence"/>
</dbReference>
<dbReference type="GO" id="GO:0046872">
    <property type="term" value="F:metal ion binding"/>
    <property type="evidence" value="ECO:0007669"/>
    <property type="project" value="UniProtKB-KW"/>
</dbReference>
<dbReference type="SFLD" id="SFLDG01017">
    <property type="entry name" value="Polyprenyl_Transferase_Like"/>
    <property type="match status" value="1"/>
</dbReference>
<dbReference type="CDD" id="cd00685">
    <property type="entry name" value="Trans_IPPS_HT"/>
    <property type="match status" value="1"/>
</dbReference>
<evidence type="ECO:0000313" key="8">
    <source>
        <dbReference type="Proteomes" id="UP000249516"/>
    </source>
</evidence>
<accession>A0A495A888</accession>
<dbReference type="Pfam" id="PF00348">
    <property type="entry name" value="polyprenyl_synt"/>
    <property type="match status" value="1"/>
</dbReference>
<evidence type="ECO:0000256" key="2">
    <source>
        <dbReference type="ARBA" id="ARBA00006706"/>
    </source>
</evidence>
<gene>
    <name evidence="7" type="ORF">C1C97_000265</name>
</gene>
<evidence type="ECO:0000256" key="6">
    <source>
        <dbReference type="RuleBase" id="RU004466"/>
    </source>
</evidence>
<dbReference type="PROSITE" id="PS00444">
    <property type="entry name" value="POLYPRENYL_SYNTHASE_2"/>
    <property type="match status" value="1"/>
</dbReference>
<keyword evidence="5" id="KW-0460">Magnesium</keyword>
<dbReference type="InterPro" id="IPR033749">
    <property type="entry name" value="Polyprenyl_synt_CS"/>
</dbReference>
<dbReference type="EMBL" id="PNJG02000001">
    <property type="protein sequence ID" value="RKQ36157.1"/>
    <property type="molecule type" value="Genomic_DNA"/>
</dbReference>
<comment type="caution">
    <text evidence="7">The sequence shown here is derived from an EMBL/GenBank/DDBJ whole genome shotgun (WGS) entry which is preliminary data.</text>
</comment>
<dbReference type="SUPFAM" id="SSF48576">
    <property type="entry name" value="Terpenoid synthases"/>
    <property type="match status" value="1"/>
</dbReference>
<dbReference type="GO" id="GO:0004659">
    <property type="term" value="F:prenyltransferase activity"/>
    <property type="evidence" value="ECO:0007669"/>
    <property type="project" value="InterPro"/>
</dbReference>
<proteinExistence type="inferred from homology"/>
<organism evidence="7 8">
    <name type="scientific">Kocuria tytonis</name>
    <dbReference type="NCBI Taxonomy" id="2054280"/>
    <lineage>
        <taxon>Bacteria</taxon>
        <taxon>Bacillati</taxon>
        <taxon>Actinomycetota</taxon>
        <taxon>Actinomycetes</taxon>
        <taxon>Micrococcales</taxon>
        <taxon>Micrococcaceae</taxon>
        <taxon>Kocuria</taxon>
    </lineage>
</organism>
<keyword evidence="8" id="KW-1185">Reference proteome</keyword>
<keyword evidence="4" id="KW-0479">Metal-binding</keyword>
<dbReference type="GO" id="GO:0008299">
    <property type="term" value="P:isoprenoid biosynthetic process"/>
    <property type="evidence" value="ECO:0007669"/>
    <property type="project" value="InterPro"/>
</dbReference>
<dbReference type="PANTHER" id="PTHR12001">
    <property type="entry name" value="GERANYLGERANYL PYROPHOSPHATE SYNTHASE"/>
    <property type="match status" value="1"/>
</dbReference>
<dbReference type="SFLD" id="SFLDS00005">
    <property type="entry name" value="Isoprenoid_Synthase_Type_I"/>
    <property type="match status" value="1"/>
</dbReference>
<dbReference type="PROSITE" id="PS00723">
    <property type="entry name" value="POLYPRENYL_SYNTHASE_1"/>
    <property type="match status" value="1"/>
</dbReference>
<comment type="cofactor">
    <cofactor evidence="1">
        <name>Mg(2+)</name>
        <dbReference type="ChEBI" id="CHEBI:18420"/>
    </cofactor>
</comment>
<evidence type="ECO:0000313" key="7">
    <source>
        <dbReference type="EMBL" id="RKQ36157.1"/>
    </source>
</evidence>
<comment type="similarity">
    <text evidence="2 6">Belongs to the FPP/GGPP synthase family.</text>
</comment>
<dbReference type="PANTHER" id="PTHR12001:SF85">
    <property type="entry name" value="SHORT CHAIN ISOPRENYL DIPHOSPHATE SYNTHASE"/>
    <property type="match status" value="1"/>
</dbReference>